<gene>
    <name evidence="4" type="ORF">EB796_002951</name>
</gene>
<dbReference type="GO" id="GO:0005730">
    <property type="term" value="C:nucleolus"/>
    <property type="evidence" value="ECO:0007669"/>
    <property type="project" value="InterPro"/>
</dbReference>
<dbReference type="GO" id="GO:0003723">
    <property type="term" value="F:RNA binding"/>
    <property type="evidence" value="ECO:0007669"/>
    <property type="project" value="TreeGrafter"/>
</dbReference>
<organism evidence="4 5">
    <name type="scientific">Bugula neritina</name>
    <name type="common">Brown bryozoan</name>
    <name type="synonym">Sertularia neritina</name>
    <dbReference type="NCBI Taxonomy" id="10212"/>
    <lineage>
        <taxon>Eukaryota</taxon>
        <taxon>Metazoa</taxon>
        <taxon>Spiralia</taxon>
        <taxon>Lophotrochozoa</taxon>
        <taxon>Bryozoa</taxon>
        <taxon>Gymnolaemata</taxon>
        <taxon>Cheilostomatida</taxon>
        <taxon>Flustrina</taxon>
        <taxon>Buguloidea</taxon>
        <taxon>Bugulidae</taxon>
        <taxon>Bugula</taxon>
    </lineage>
</organism>
<dbReference type="PANTHER" id="PTHR13213">
    <property type="entry name" value="MYB-BINDING PROTEIN 1A FAMILY MEMBER"/>
    <property type="match status" value="1"/>
</dbReference>
<keyword evidence="5" id="KW-1185">Reference proteome</keyword>
<comment type="caution">
    <text evidence="4">The sequence shown here is derived from an EMBL/GenBank/DDBJ whole genome shotgun (WGS) entry which is preliminary data.</text>
</comment>
<dbReference type="InterPro" id="IPR007015">
    <property type="entry name" value="DNA_pol_V/MYBBP1A"/>
</dbReference>
<proteinExistence type="inferred from homology"/>
<comment type="similarity">
    <text evidence="2">Belongs to the MYBBP1A family.</text>
</comment>
<keyword evidence="3" id="KW-0539">Nucleus</keyword>
<evidence type="ECO:0000256" key="3">
    <source>
        <dbReference type="ARBA" id="ARBA00023242"/>
    </source>
</evidence>
<evidence type="ECO:0000256" key="2">
    <source>
        <dbReference type="ARBA" id="ARBA00006809"/>
    </source>
</evidence>
<dbReference type="EMBL" id="VXIV02000365">
    <property type="protein sequence ID" value="KAF6038726.1"/>
    <property type="molecule type" value="Genomic_DNA"/>
</dbReference>
<dbReference type="GO" id="GO:0003714">
    <property type="term" value="F:transcription corepressor activity"/>
    <property type="evidence" value="ECO:0007669"/>
    <property type="project" value="TreeGrafter"/>
</dbReference>
<comment type="subcellular location">
    <subcellularLocation>
        <location evidence="1">Nucleus</location>
    </subcellularLocation>
</comment>
<dbReference type="GO" id="GO:0043565">
    <property type="term" value="F:sequence-specific DNA binding"/>
    <property type="evidence" value="ECO:0007669"/>
    <property type="project" value="TreeGrafter"/>
</dbReference>
<accession>A0A7J7KLQ4</accession>
<dbReference type="PANTHER" id="PTHR13213:SF2">
    <property type="entry name" value="MYB-BINDING PROTEIN 1A"/>
    <property type="match status" value="1"/>
</dbReference>
<dbReference type="InterPro" id="IPR016024">
    <property type="entry name" value="ARM-type_fold"/>
</dbReference>
<evidence type="ECO:0000313" key="4">
    <source>
        <dbReference type="EMBL" id="KAF6038726.1"/>
    </source>
</evidence>
<dbReference type="OrthoDB" id="342531at2759"/>
<name>A0A7J7KLQ4_BUGNE</name>
<sequence>MQLKSLETEKETEYKGKNIPMSSNVKHSISQSQSLLDLFWKLAVTDEEERINAATQLVATLRKIVENGDEDDSLQYSVKRLLVGLSSNRQAAPLGFATALCEILREFSDNFHTAQLIAMIKECLQPAKQDNRSHHTHCSIGKILAYSSLIRSGIIKQAGDADVRAIVSSLVTIKTRYTMLSSAATDCLIQLCQALPPDDLRDVVTELLGEELTSGWEKCTADTLQLLLVLQEKKVLDSEYISEHWGVEKLVCRKTFPYLARIMVQSTTHHPIVHPVNAMIVSQAVAAGRKVSSKLWKDVIIGEVYNTEKHSRCYMIYQLISEVLKSSDKIQSVASILCPELIGPLMRQMTNRDTYLHKAAVKLMADIVDAIKKTSKGSLQLEILRCLLTEPGSFMFDSITATRTISNIISNLSADAAKEFSQDLMSVISAAAPLCGRRGDGIVSWSSITLTHLLNIPSIRQDVSDSTWQTDILKFLFLHSCFVLKQPLTKLDHIKCILYYVFYQYFIETKFCCVKSVKKWLL</sequence>
<dbReference type="Pfam" id="PF04931">
    <property type="entry name" value="DNA_pol_phi"/>
    <property type="match status" value="1"/>
</dbReference>
<reference evidence="4" key="1">
    <citation type="submission" date="2020-06" db="EMBL/GenBank/DDBJ databases">
        <title>Draft genome of Bugula neritina, a colonial animal packing powerful symbionts and potential medicines.</title>
        <authorList>
            <person name="Rayko M."/>
        </authorList>
    </citation>
    <scope>NUCLEOTIDE SEQUENCE [LARGE SCALE GENOMIC DNA]</scope>
    <source>
        <strain evidence="4">Kwan_BN1</strain>
    </source>
</reference>
<protein>
    <submittedName>
        <fullName evidence="4">Uncharacterized protein</fullName>
    </submittedName>
</protein>
<dbReference type="SUPFAM" id="SSF48371">
    <property type="entry name" value="ARM repeat"/>
    <property type="match status" value="1"/>
</dbReference>
<evidence type="ECO:0000313" key="5">
    <source>
        <dbReference type="Proteomes" id="UP000593567"/>
    </source>
</evidence>
<dbReference type="AlphaFoldDB" id="A0A7J7KLQ4"/>
<dbReference type="Proteomes" id="UP000593567">
    <property type="component" value="Unassembled WGS sequence"/>
</dbReference>
<evidence type="ECO:0000256" key="1">
    <source>
        <dbReference type="ARBA" id="ARBA00004123"/>
    </source>
</evidence>